<reference evidence="3 4" key="1">
    <citation type="submission" date="2016-03" db="EMBL/GenBank/DDBJ databases">
        <title>Acetic acid bacteria sequencing.</title>
        <authorList>
            <person name="Brandt J."/>
            <person name="Jakob F."/>
            <person name="Vogel R.F."/>
        </authorList>
    </citation>
    <scope>NUCLEOTIDE SEQUENCE [LARGE SCALE GENOMIC DNA]</scope>
    <source>
        <strain evidence="3 4">TMW2.1084</strain>
    </source>
</reference>
<dbReference type="EMBL" id="CP014687">
    <property type="protein sequence ID" value="AQT04358.1"/>
    <property type="molecule type" value="Genomic_DNA"/>
</dbReference>
<dbReference type="Proteomes" id="UP000189055">
    <property type="component" value="Chromosome"/>
</dbReference>
<protein>
    <recommendedName>
        <fullName evidence="5">Lipoprotein</fullName>
    </recommendedName>
</protein>
<feature type="signal peptide" evidence="2">
    <location>
        <begin position="1"/>
        <end position="26"/>
    </location>
</feature>
<accession>A0A1U9LDB4</accession>
<feature type="compositionally biased region" description="Low complexity" evidence="1">
    <location>
        <begin position="276"/>
        <end position="294"/>
    </location>
</feature>
<dbReference type="KEGG" id="aper:A0U91_04465"/>
<feature type="chain" id="PRO_5012504931" description="Lipoprotein" evidence="2">
    <location>
        <begin position="27"/>
        <end position="334"/>
    </location>
</feature>
<name>A0A1U9LDB4_9PROT</name>
<keyword evidence="2" id="KW-0732">Signal</keyword>
<dbReference type="PROSITE" id="PS51257">
    <property type="entry name" value="PROKAR_LIPOPROTEIN"/>
    <property type="match status" value="1"/>
</dbReference>
<feature type="region of interest" description="Disordered" evidence="1">
    <location>
        <begin position="251"/>
        <end position="334"/>
    </location>
</feature>
<sequence>MSLFSRPLRATCSVALLLPAFLAGCAGDKQPTHFAPLRYDYLSVMHLNAGTLEIEDATQQNPVAGDISANAPTPPAQALRQMAQDRLVAAGASGTAKFVIDQASILHNAGGVLVGQMAVHLVLLNSGGTQAARAEAHVSQTMRPDLSKGDADSPANLYELTSDMMQRMNVEFEYQVRNTMKDWMVDAGGTPVGSAIQSQSLDAPGAKSSTAAKAAAAAAVPAAATAPALATPAVTTPEVATPTITTPAVTVPAITTPDVSEPDATPSATVPENAPSTDTASGSTKKTSTPSAKTSEPDPVFPAGEDDDSASSSTGSSTPKVRSPEPGVLKLPKK</sequence>
<dbReference type="AlphaFoldDB" id="A0A1U9LDB4"/>
<evidence type="ECO:0000313" key="3">
    <source>
        <dbReference type="EMBL" id="AQT04358.1"/>
    </source>
</evidence>
<evidence type="ECO:0000256" key="1">
    <source>
        <dbReference type="SAM" id="MobiDB-lite"/>
    </source>
</evidence>
<evidence type="ECO:0008006" key="5">
    <source>
        <dbReference type="Google" id="ProtNLM"/>
    </source>
</evidence>
<dbReference type="STRING" id="1076596.A0U91_04465"/>
<evidence type="ECO:0000313" key="4">
    <source>
        <dbReference type="Proteomes" id="UP000189055"/>
    </source>
</evidence>
<dbReference type="RefSeq" id="WP_077930239.1">
    <property type="nucleotide sequence ID" value="NZ_CP014687.1"/>
</dbReference>
<gene>
    <name evidence="3" type="ORF">A0U91_04465</name>
</gene>
<proteinExistence type="predicted"/>
<evidence type="ECO:0000256" key="2">
    <source>
        <dbReference type="SAM" id="SignalP"/>
    </source>
</evidence>
<organism evidence="3 4">
    <name type="scientific">Acetobacter persici</name>
    <dbReference type="NCBI Taxonomy" id="1076596"/>
    <lineage>
        <taxon>Bacteria</taxon>
        <taxon>Pseudomonadati</taxon>
        <taxon>Pseudomonadota</taxon>
        <taxon>Alphaproteobacteria</taxon>
        <taxon>Acetobacterales</taxon>
        <taxon>Acetobacteraceae</taxon>
        <taxon>Acetobacter</taxon>
    </lineage>
</organism>